<evidence type="ECO:0000313" key="7">
    <source>
        <dbReference type="Proteomes" id="UP001327093"/>
    </source>
</evidence>
<proteinExistence type="predicted"/>
<evidence type="ECO:0000259" key="5">
    <source>
        <dbReference type="PROSITE" id="PS01124"/>
    </source>
</evidence>
<protein>
    <submittedName>
        <fullName evidence="6">AraC family transcriptional regulator</fullName>
    </submittedName>
</protein>
<dbReference type="SUPFAM" id="SSF46689">
    <property type="entry name" value="Homeodomain-like"/>
    <property type="match status" value="1"/>
</dbReference>
<keyword evidence="2" id="KW-0238">DNA-binding</keyword>
<dbReference type="SMART" id="SM00342">
    <property type="entry name" value="HTH_ARAC"/>
    <property type="match status" value="1"/>
</dbReference>
<dbReference type="RefSeq" id="WP_324269143.1">
    <property type="nucleotide sequence ID" value="NZ_JAWLNX010000032.1"/>
</dbReference>
<evidence type="ECO:0000256" key="1">
    <source>
        <dbReference type="ARBA" id="ARBA00023015"/>
    </source>
</evidence>
<dbReference type="SUPFAM" id="SSF51215">
    <property type="entry name" value="Regulatory protein AraC"/>
    <property type="match status" value="1"/>
</dbReference>
<dbReference type="Gene3D" id="1.10.10.60">
    <property type="entry name" value="Homeodomain-like"/>
    <property type="match status" value="1"/>
</dbReference>
<gene>
    <name evidence="6" type="ORF">R4I43_30370</name>
</gene>
<feature type="domain" description="HTH araC/xylS-type" evidence="5">
    <location>
        <begin position="231"/>
        <end position="329"/>
    </location>
</feature>
<dbReference type="EMBL" id="JAWLNX010000032">
    <property type="protein sequence ID" value="MEB3371716.1"/>
    <property type="molecule type" value="Genomic_DNA"/>
</dbReference>
<comment type="caution">
    <text evidence="6">The sequence shown here is derived from an EMBL/GenBank/DDBJ whole genome shotgun (WGS) entry which is preliminary data.</text>
</comment>
<keyword evidence="3" id="KW-0804">Transcription</keyword>
<feature type="region of interest" description="Disordered" evidence="4">
    <location>
        <begin position="1"/>
        <end position="20"/>
    </location>
</feature>
<evidence type="ECO:0000256" key="2">
    <source>
        <dbReference type="ARBA" id="ARBA00023125"/>
    </source>
</evidence>
<evidence type="ECO:0000256" key="3">
    <source>
        <dbReference type="ARBA" id="ARBA00023163"/>
    </source>
</evidence>
<keyword evidence="1" id="KW-0805">Transcription regulation</keyword>
<dbReference type="InterPro" id="IPR018060">
    <property type="entry name" value="HTH_AraC"/>
</dbReference>
<reference evidence="6 7" key="1">
    <citation type="submission" date="2023-10" db="EMBL/GenBank/DDBJ databases">
        <title>Saccharopolyspora sp. nov., isolated from mangrove soil.</title>
        <authorList>
            <person name="Lu Y."/>
            <person name="Liu W."/>
        </authorList>
    </citation>
    <scope>NUCLEOTIDE SEQUENCE [LARGE SCALE GENOMIC DNA]</scope>
    <source>
        <strain evidence="6 7">S2-29</strain>
    </source>
</reference>
<feature type="region of interest" description="Disordered" evidence="4">
    <location>
        <begin position="201"/>
        <end position="223"/>
    </location>
</feature>
<dbReference type="InterPro" id="IPR037923">
    <property type="entry name" value="HTH-like"/>
</dbReference>
<evidence type="ECO:0000256" key="4">
    <source>
        <dbReference type="SAM" id="MobiDB-lite"/>
    </source>
</evidence>
<evidence type="ECO:0000313" key="6">
    <source>
        <dbReference type="EMBL" id="MEB3371716.1"/>
    </source>
</evidence>
<dbReference type="PANTHER" id="PTHR43280">
    <property type="entry name" value="ARAC-FAMILY TRANSCRIPTIONAL REGULATOR"/>
    <property type="match status" value="1"/>
</dbReference>
<keyword evidence="7" id="KW-1185">Reference proteome</keyword>
<accession>A0ABU6AJW2</accession>
<organism evidence="6 7">
    <name type="scientific">Saccharopolyspora mangrovi</name>
    <dbReference type="NCBI Taxonomy" id="3082379"/>
    <lineage>
        <taxon>Bacteria</taxon>
        <taxon>Bacillati</taxon>
        <taxon>Actinomycetota</taxon>
        <taxon>Actinomycetes</taxon>
        <taxon>Pseudonocardiales</taxon>
        <taxon>Pseudonocardiaceae</taxon>
        <taxon>Saccharopolyspora</taxon>
    </lineage>
</organism>
<name>A0ABU6AJW2_9PSEU</name>
<dbReference type="PROSITE" id="PS01124">
    <property type="entry name" value="HTH_ARAC_FAMILY_2"/>
    <property type="match status" value="1"/>
</dbReference>
<dbReference type="Pfam" id="PF12833">
    <property type="entry name" value="HTH_18"/>
    <property type="match status" value="1"/>
</dbReference>
<dbReference type="InterPro" id="IPR009057">
    <property type="entry name" value="Homeodomain-like_sf"/>
</dbReference>
<sequence>MMVTRRQTLRSKQRSSRPDGFVARADAASVPLYSFQPPVGTPYGLEVTTIEDFYAHHDDWPWNPARPGRATFHYLILVTEGALRHEVDHITHRVAPGQWLWVRAGHVQCWHEPSAARGPFILFEPEVVRPDTARLLTSLTSPGAPAVLVPHGDDVPWLEQTAFQLLDEHRALGRRSLAAHHALRCSLLEALLLRLAHSPGVPKSPADTGSGSSSTPGTATKSALDRHHTYARFRDAVELHFRELHRVDDYAAMLGCSARTLSRAARTATGTGAREVINERRLREARRLLSHSGWSPQAIAAHLGFTDTANFGRFFRHRTGLTPADYTARGCS</sequence>
<dbReference type="Proteomes" id="UP001327093">
    <property type="component" value="Unassembled WGS sequence"/>
</dbReference>
<feature type="compositionally biased region" description="Low complexity" evidence="4">
    <location>
        <begin position="203"/>
        <end position="222"/>
    </location>
</feature>
<dbReference type="PANTHER" id="PTHR43280:SF32">
    <property type="entry name" value="TRANSCRIPTIONAL REGULATORY PROTEIN"/>
    <property type="match status" value="1"/>
</dbReference>